<feature type="domain" description="HTH tetR-type" evidence="4">
    <location>
        <begin position="15"/>
        <end position="75"/>
    </location>
</feature>
<keyword evidence="1 2" id="KW-0238">DNA-binding</keyword>
<dbReference type="PRINTS" id="PR00455">
    <property type="entry name" value="HTHTETR"/>
</dbReference>
<evidence type="ECO:0000256" key="3">
    <source>
        <dbReference type="SAM" id="MobiDB-lite"/>
    </source>
</evidence>
<dbReference type="PROSITE" id="PS50977">
    <property type="entry name" value="HTH_TETR_2"/>
    <property type="match status" value="1"/>
</dbReference>
<dbReference type="PANTHER" id="PTHR43479">
    <property type="entry name" value="ACREF/ENVCD OPERON REPRESSOR-RELATED"/>
    <property type="match status" value="1"/>
</dbReference>
<dbReference type="PROSITE" id="PS01081">
    <property type="entry name" value="HTH_TETR_1"/>
    <property type="match status" value="1"/>
</dbReference>
<name>A0ABV9BUS9_9ACTN</name>
<dbReference type="InterPro" id="IPR009057">
    <property type="entry name" value="Homeodomain-like_sf"/>
</dbReference>
<dbReference type="SUPFAM" id="SSF48498">
    <property type="entry name" value="Tetracyclin repressor-like, C-terminal domain"/>
    <property type="match status" value="1"/>
</dbReference>
<dbReference type="Gene3D" id="1.10.357.10">
    <property type="entry name" value="Tetracycline Repressor, domain 2"/>
    <property type="match status" value="1"/>
</dbReference>
<evidence type="ECO:0000259" key="4">
    <source>
        <dbReference type="PROSITE" id="PS50977"/>
    </source>
</evidence>
<gene>
    <name evidence="5" type="ORF">ACFPEN_33680</name>
</gene>
<organism evidence="5 6">
    <name type="scientific">Streptomyces ehimensis</name>
    <dbReference type="NCBI Taxonomy" id="68195"/>
    <lineage>
        <taxon>Bacteria</taxon>
        <taxon>Bacillati</taxon>
        <taxon>Actinomycetota</taxon>
        <taxon>Actinomycetes</taxon>
        <taxon>Kitasatosporales</taxon>
        <taxon>Streptomycetaceae</taxon>
        <taxon>Streptomyces</taxon>
    </lineage>
</organism>
<dbReference type="SUPFAM" id="SSF46689">
    <property type="entry name" value="Homeodomain-like"/>
    <property type="match status" value="1"/>
</dbReference>
<evidence type="ECO:0000313" key="5">
    <source>
        <dbReference type="EMBL" id="MFC4517839.1"/>
    </source>
</evidence>
<dbReference type="Pfam" id="PF00440">
    <property type="entry name" value="TetR_N"/>
    <property type="match status" value="1"/>
</dbReference>
<dbReference type="EMBL" id="JBHSFS010000026">
    <property type="protein sequence ID" value="MFC4517839.1"/>
    <property type="molecule type" value="Genomic_DNA"/>
</dbReference>
<comment type="caution">
    <text evidence="5">The sequence shown here is derived from an EMBL/GenBank/DDBJ whole genome shotgun (WGS) entry which is preliminary data.</text>
</comment>
<dbReference type="Pfam" id="PF17935">
    <property type="entry name" value="TetR_C_27"/>
    <property type="match status" value="1"/>
</dbReference>
<dbReference type="InterPro" id="IPR023772">
    <property type="entry name" value="DNA-bd_HTH_TetR-type_CS"/>
</dbReference>
<proteinExistence type="predicted"/>
<dbReference type="InterPro" id="IPR050624">
    <property type="entry name" value="HTH-type_Tx_Regulator"/>
</dbReference>
<dbReference type="InterPro" id="IPR041478">
    <property type="entry name" value="TetR_C_27"/>
</dbReference>
<evidence type="ECO:0000256" key="2">
    <source>
        <dbReference type="PROSITE-ProRule" id="PRU00335"/>
    </source>
</evidence>
<dbReference type="Proteomes" id="UP001595990">
    <property type="component" value="Unassembled WGS sequence"/>
</dbReference>
<evidence type="ECO:0000256" key="1">
    <source>
        <dbReference type="ARBA" id="ARBA00023125"/>
    </source>
</evidence>
<protein>
    <submittedName>
        <fullName evidence="5">TetR/AcrR family transcriptional regulator</fullName>
    </submittedName>
</protein>
<feature type="DNA-binding region" description="H-T-H motif" evidence="2">
    <location>
        <begin position="38"/>
        <end position="57"/>
    </location>
</feature>
<dbReference type="RefSeq" id="WP_417924277.1">
    <property type="nucleotide sequence ID" value="NZ_JBHSFS010000026.1"/>
</dbReference>
<feature type="region of interest" description="Disordered" evidence="3">
    <location>
        <begin position="200"/>
        <end position="223"/>
    </location>
</feature>
<dbReference type="InterPro" id="IPR001647">
    <property type="entry name" value="HTH_TetR"/>
</dbReference>
<dbReference type="InterPro" id="IPR036271">
    <property type="entry name" value="Tet_transcr_reg_TetR-rel_C_sf"/>
</dbReference>
<accession>A0ABV9BUS9</accession>
<sequence>MTPRTRRKRVTKSQDHRREDILRAGEEVFGAVGFNQATITDLTNAADIGKGTFYLYFDSKDHLLGALWERYVDAIVTTTQSILGEGSAWWPTIDRLLTSLIHHALRNAELHRIVYGSANAKSLEICKQANQRVIDLISDFVTRGAHAGAFHATDPAAAFRMVYHATDGLLDDLISTRETIDADKVITMVLELTHRALGDPGPGLLPRQKAPAEQQVDPVPKAV</sequence>
<reference evidence="6" key="1">
    <citation type="journal article" date="2019" name="Int. J. Syst. Evol. Microbiol.">
        <title>The Global Catalogue of Microorganisms (GCM) 10K type strain sequencing project: providing services to taxonomists for standard genome sequencing and annotation.</title>
        <authorList>
            <consortium name="The Broad Institute Genomics Platform"/>
            <consortium name="The Broad Institute Genome Sequencing Center for Infectious Disease"/>
            <person name="Wu L."/>
            <person name="Ma J."/>
        </authorList>
    </citation>
    <scope>NUCLEOTIDE SEQUENCE [LARGE SCALE GENOMIC DNA]</scope>
    <source>
        <strain evidence="6">CECT 8064</strain>
    </source>
</reference>
<dbReference type="PANTHER" id="PTHR43479:SF11">
    <property type="entry name" value="ACREF_ENVCD OPERON REPRESSOR-RELATED"/>
    <property type="match status" value="1"/>
</dbReference>
<evidence type="ECO:0000313" key="6">
    <source>
        <dbReference type="Proteomes" id="UP001595990"/>
    </source>
</evidence>
<keyword evidence="6" id="KW-1185">Reference proteome</keyword>